<evidence type="ECO:0000256" key="1">
    <source>
        <dbReference type="SAM" id="MobiDB-lite"/>
    </source>
</evidence>
<reference evidence="2 3" key="2">
    <citation type="journal article" date="2017" name="Sci. Rep.">
        <title>Ant-infecting Ophiocordyceps genomes reveal a high diversity of potential behavioral manipulation genes and a possible major role for enterotoxins.</title>
        <authorList>
            <person name="de Bekker C."/>
            <person name="Ohm R.A."/>
            <person name="Evans H.C."/>
            <person name="Brachmann A."/>
            <person name="Hughes D.P."/>
        </authorList>
    </citation>
    <scope>NUCLEOTIDE SEQUENCE [LARGE SCALE GENOMIC DNA]</scope>
    <source>
        <strain evidence="2 3">SC16a</strain>
    </source>
</reference>
<proteinExistence type="predicted"/>
<sequence>MDGVWSRVTDENLDNHVRNTRRSLLSALQRSQSPCSLMHGADSKHTSPHDMAPGRADADERTDENAAEGSATV</sequence>
<comment type="caution">
    <text evidence="2">The sequence shown here is derived from an EMBL/GenBank/DDBJ whole genome shotgun (WGS) entry which is preliminary data.</text>
</comment>
<reference evidence="2 3" key="1">
    <citation type="journal article" date="2015" name="BMC Genomics">
        <title>Gene expression during zombie ant biting behavior reflects the complexity underlying fungal parasitic behavioral manipulation.</title>
        <authorList>
            <person name="de Bekker C."/>
            <person name="Ohm R.A."/>
            <person name="Loreto R.G."/>
            <person name="Sebastian A."/>
            <person name="Albert I."/>
            <person name="Merrow M."/>
            <person name="Brachmann A."/>
            <person name="Hughes D.P."/>
        </authorList>
    </citation>
    <scope>NUCLEOTIDE SEQUENCE [LARGE SCALE GENOMIC DNA]</scope>
    <source>
        <strain evidence="2 3">SC16a</strain>
    </source>
</reference>
<organism evidence="2 3">
    <name type="scientific">Ophiocordyceps unilateralis</name>
    <name type="common">Zombie-ant fungus</name>
    <name type="synonym">Torrubia unilateralis</name>
    <dbReference type="NCBI Taxonomy" id="268505"/>
    <lineage>
        <taxon>Eukaryota</taxon>
        <taxon>Fungi</taxon>
        <taxon>Dikarya</taxon>
        <taxon>Ascomycota</taxon>
        <taxon>Pezizomycotina</taxon>
        <taxon>Sordariomycetes</taxon>
        <taxon>Hypocreomycetidae</taxon>
        <taxon>Hypocreales</taxon>
        <taxon>Ophiocordycipitaceae</taxon>
        <taxon>Ophiocordyceps</taxon>
    </lineage>
</organism>
<accession>A0A2A9P8Q4</accession>
<evidence type="ECO:0000313" key="2">
    <source>
        <dbReference type="EMBL" id="PFH57799.1"/>
    </source>
</evidence>
<evidence type="ECO:0000313" key="3">
    <source>
        <dbReference type="Proteomes" id="UP000037136"/>
    </source>
</evidence>
<protein>
    <submittedName>
        <fullName evidence="2">Uncharacterized protein</fullName>
    </submittedName>
</protein>
<feature type="region of interest" description="Disordered" evidence="1">
    <location>
        <begin position="29"/>
        <end position="73"/>
    </location>
</feature>
<gene>
    <name evidence="2" type="ORF">XA68_14563</name>
</gene>
<keyword evidence="3" id="KW-1185">Reference proteome</keyword>
<name>A0A2A9P8Q4_OPHUN</name>
<dbReference type="EMBL" id="LAZP02000365">
    <property type="protein sequence ID" value="PFH57799.1"/>
    <property type="molecule type" value="Genomic_DNA"/>
</dbReference>
<dbReference type="AlphaFoldDB" id="A0A2A9P8Q4"/>
<dbReference type="Proteomes" id="UP000037136">
    <property type="component" value="Unassembled WGS sequence"/>
</dbReference>